<gene>
    <name evidence="1" type="ORF">Pm5461_162</name>
</gene>
<sequence>MGWYTAGVIPLEEKQKAFFTRWCDKECYTHKLSVAKPAICDETKWADIHTFLKKAFALSCFSDLEMLNIIGPDNIDWAEKNPDQILVIYSGRVFNLEIKYTSEIPSELQIRLFKV</sequence>
<evidence type="ECO:0000313" key="1">
    <source>
        <dbReference type="EMBL" id="AKA62028.1"/>
    </source>
</evidence>
<dbReference type="OrthoDB" id="40218at10239"/>
<accession>A0A0G2SS88</accession>
<reference evidence="1 2" key="1">
    <citation type="submission" date="2015-03" db="EMBL/GenBank/DDBJ databases">
        <authorList>
            <person name="Melo L.D.R."/>
            <person name="Veiga P."/>
            <person name="Cerca N."/>
            <person name="Kropinski A.M."/>
            <person name="Azeredo J."/>
            <person name="Almeida C."/>
            <person name="Sillankorva S."/>
        </authorList>
    </citation>
    <scope>NUCLEOTIDE SEQUENCE [LARGE SCALE GENOMIC DNA]</scope>
</reference>
<protein>
    <submittedName>
        <fullName evidence="1">Uncharacterized protein</fullName>
    </submittedName>
</protein>
<dbReference type="EMBL" id="KP890823">
    <property type="protein sequence ID" value="AKA62028.1"/>
    <property type="molecule type" value="Genomic_DNA"/>
</dbReference>
<proteinExistence type="predicted"/>
<dbReference type="KEGG" id="vg:26622710"/>
<name>A0A0G2SS88_9CAUD</name>
<evidence type="ECO:0000313" key="2">
    <source>
        <dbReference type="Proteomes" id="UP000202749"/>
    </source>
</evidence>
<organism evidence="1 2">
    <name type="scientific">Proteus phage vB_PmiM_Pm5461</name>
    <dbReference type="NCBI Taxonomy" id="1636250"/>
    <lineage>
        <taxon>Viruses</taxon>
        <taxon>Duplodnaviria</taxon>
        <taxon>Heunggongvirae</taxon>
        <taxon>Uroviricota</taxon>
        <taxon>Caudoviricetes</taxon>
        <taxon>Pantevenvirales</taxon>
        <taxon>Straboviridae</taxon>
        <taxon>Bragavirus</taxon>
        <taxon>Bragavirus pm5461</taxon>
    </lineage>
</organism>
<dbReference type="GeneID" id="26622710"/>
<dbReference type="Proteomes" id="UP000202749">
    <property type="component" value="Segment"/>
</dbReference>
<dbReference type="RefSeq" id="YP_009195584.1">
    <property type="nucleotide sequence ID" value="NC_028762.1"/>
</dbReference>
<keyword evidence="2" id="KW-1185">Reference proteome</keyword>